<evidence type="ECO:0000256" key="7">
    <source>
        <dbReference type="RuleBase" id="RU363032"/>
    </source>
</evidence>
<feature type="transmembrane region" description="Helical" evidence="7">
    <location>
        <begin position="79"/>
        <end position="100"/>
    </location>
</feature>
<feature type="transmembrane region" description="Helical" evidence="7">
    <location>
        <begin position="189"/>
        <end position="210"/>
    </location>
</feature>
<dbReference type="PROSITE" id="PS50928">
    <property type="entry name" value="ABC_TM1"/>
    <property type="match status" value="1"/>
</dbReference>
<dbReference type="InterPro" id="IPR000515">
    <property type="entry name" value="MetI-like"/>
</dbReference>
<dbReference type="CDD" id="cd06261">
    <property type="entry name" value="TM_PBP2"/>
    <property type="match status" value="1"/>
</dbReference>
<protein>
    <submittedName>
        <fullName evidence="9">Carbohydrate ABC transporter permease</fullName>
    </submittedName>
</protein>
<dbReference type="PANTHER" id="PTHR43744:SF9">
    <property type="entry name" value="POLYGALACTURONAN_RHAMNOGALACTURONAN TRANSPORT SYSTEM PERMEASE PROTEIN YTCP"/>
    <property type="match status" value="1"/>
</dbReference>
<evidence type="ECO:0000256" key="6">
    <source>
        <dbReference type="ARBA" id="ARBA00023136"/>
    </source>
</evidence>
<dbReference type="AlphaFoldDB" id="A0A329QQF2"/>
<comment type="caution">
    <text evidence="9">The sequence shown here is derived from an EMBL/GenBank/DDBJ whole genome shotgun (WGS) entry which is preliminary data.</text>
</comment>
<name>A0A329QQF2_9BACL</name>
<comment type="subcellular location">
    <subcellularLocation>
        <location evidence="1 7">Cell membrane</location>
        <topology evidence="1 7">Multi-pass membrane protein</topology>
    </subcellularLocation>
</comment>
<dbReference type="SUPFAM" id="SSF161098">
    <property type="entry name" value="MetI-like"/>
    <property type="match status" value="1"/>
</dbReference>
<keyword evidence="2 7" id="KW-0813">Transport</keyword>
<evidence type="ECO:0000256" key="1">
    <source>
        <dbReference type="ARBA" id="ARBA00004651"/>
    </source>
</evidence>
<dbReference type="PANTHER" id="PTHR43744">
    <property type="entry name" value="ABC TRANSPORTER PERMEASE PROTEIN MG189-RELATED-RELATED"/>
    <property type="match status" value="1"/>
</dbReference>
<keyword evidence="3" id="KW-1003">Cell membrane</keyword>
<proteinExistence type="inferred from homology"/>
<evidence type="ECO:0000256" key="4">
    <source>
        <dbReference type="ARBA" id="ARBA00022692"/>
    </source>
</evidence>
<comment type="similarity">
    <text evidence="7">Belongs to the binding-protein-dependent transport system permease family.</text>
</comment>
<evidence type="ECO:0000313" key="10">
    <source>
        <dbReference type="Proteomes" id="UP000250642"/>
    </source>
</evidence>
<keyword evidence="6 7" id="KW-0472">Membrane</keyword>
<accession>A0A329QQF2</accession>
<dbReference type="InterPro" id="IPR035906">
    <property type="entry name" value="MetI-like_sf"/>
</dbReference>
<evidence type="ECO:0000259" key="8">
    <source>
        <dbReference type="PROSITE" id="PS50928"/>
    </source>
</evidence>
<feature type="transmembrane region" description="Helical" evidence="7">
    <location>
        <begin position="12"/>
        <end position="32"/>
    </location>
</feature>
<evidence type="ECO:0000256" key="5">
    <source>
        <dbReference type="ARBA" id="ARBA00022989"/>
    </source>
</evidence>
<dbReference type="RefSeq" id="WP_113054902.1">
    <property type="nucleotide sequence ID" value="NZ_CP175536.1"/>
</dbReference>
<dbReference type="EMBL" id="QEVW01000014">
    <property type="protein sequence ID" value="RAW12928.1"/>
    <property type="molecule type" value="Genomic_DNA"/>
</dbReference>
<gene>
    <name evidence="9" type="ORF">DC345_21870</name>
</gene>
<dbReference type="GO" id="GO:0005886">
    <property type="term" value="C:plasma membrane"/>
    <property type="evidence" value="ECO:0007669"/>
    <property type="project" value="UniProtKB-SubCell"/>
</dbReference>
<feature type="transmembrane region" description="Helical" evidence="7">
    <location>
        <begin position="265"/>
        <end position="282"/>
    </location>
</feature>
<dbReference type="Proteomes" id="UP000250642">
    <property type="component" value="Unassembled WGS sequence"/>
</dbReference>
<organism evidence="9 10">
    <name type="scientific">Paenibacillus taichungensis</name>
    <dbReference type="NCBI Taxonomy" id="484184"/>
    <lineage>
        <taxon>Bacteria</taxon>
        <taxon>Bacillati</taxon>
        <taxon>Bacillota</taxon>
        <taxon>Bacilli</taxon>
        <taxon>Bacillales</taxon>
        <taxon>Paenibacillaceae</taxon>
        <taxon>Paenibacillus</taxon>
    </lineage>
</organism>
<feature type="transmembrane region" description="Helical" evidence="7">
    <location>
        <begin position="112"/>
        <end position="134"/>
    </location>
</feature>
<keyword evidence="5 7" id="KW-1133">Transmembrane helix</keyword>
<dbReference type="Gene3D" id="1.10.3720.10">
    <property type="entry name" value="MetI-like"/>
    <property type="match status" value="1"/>
</dbReference>
<evidence type="ECO:0000313" key="9">
    <source>
        <dbReference type="EMBL" id="RAW12928.1"/>
    </source>
</evidence>
<reference evidence="9 10" key="1">
    <citation type="submission" date="2018-04" db="EMBL/GenBank/DDBJ databases">
        <title>Paenibacillus taichungensis Genome sequencing and assembly.</title>
        <authorList>
            <person name="Xu J."/>
            <person name="Rensing C."/>
            <person name="Mazhar H.S."/>
        </authorList>
    </citation>
    <scope>NUCLEOTIDE SEQUENCE [LARGE SCALE GENOMIC DNA]</scope>
    <source>
        <strain evidence="9 10">NC1</strain>
    </source>
</reference>
<feature type="transmembrane region" description="Helical" evidence="7">
    <location>
        <begin position="146"/>
        <end position="168"/>
    </location>
</feature>
<dbReference type="Pfam" id="PF00528">
    <property type="entry name" value="BPD_transp_1"/>
    <property type="match status" value="1"/>
</dbReference>
<evidence type="ECO:0000256" key="2">
    <source>
        <dbReference type="ARBA" id="ARBA00022448"/>
    </source>
</evidence>
<sequence length="297" mass="32604">MSYSASLKDRMGRFVIYAIVILLALICLLPLWNIVAISFSSSEAVSANAVGLLPVKFTTAAYSKIIDDAQFWRSFGISVLRVALSLVLNMILIVLMAYPLSKSKREFKGRNIYMNIMIFAMLFSGGMIPSYLLIKNLDMLNTIWSLVLPGAVPIFSVILVMNFFAAVPKALEEAAFIDGANALQVLFKVYVPVSIPALATVSLFSIVGTWNDFFSGLIYMTKVSNYPLMTYIQSLNVNIAELLQSGTNSAQLSNLTEISNKNLNAAKIVVAVIPLLLIYPLLQKYFVTGIVVGSVKE</sequence>
<evidence type="ECO:0000256" key="3">
    <source>
        <dbReference type="ARBA" id="ARBA00022475"/>
    </source>
</evidence>
<feature type="domain" description="ABC transmembrane type-1" evidence="8">
    <location>
        <begin position="71"/>
        <end position="282"/>
    </location>
</feature>
<dbReference type="GO" id="GO:0055085">
    <property type="term" value="P:transmembrane transport"/>
    <property type="evidence" value="ECO:0007669"/>
    <property type="project" value="InterPro"/>
</dbReference>
<keyword evidence="4 7" id="KW-0812">Transmembrane</keyword>